<gene>
    <name evidence="9" type="ORF">HDF09_001323</name>
</gene>
<dbReference type="Pfam" id="PF02586">
    <property type="entry name" value="SRAP"/>
    <property type="match status" value="1"/>
</dbReference>
<protein>
    <recommendedName>
        <fullName evidence="8">Abasic site processing protein</fullName>
        <ecNumber evidence="8">3.4.-.-</ecNumber>
    </recommendedName>
</protein>
<sequence length="192" mass="21960">MEEVDFAPGDDLRPQSMQPIIYTNEAGERQIKMMRWGFKFPDRLLFNARSEGIAQANFWKDAFLTGRGIAPGDAIFEWKKMPEGQKKPKYEITIPGQEPFGMAAVWKLWKNPKTGEREHTFAILTGDPNELVASIHDRMTTFVQPPDYEEYLAGSERLPTHLLRIMPAEEMKVTLVENTPITNTQVGLFDSQ</sequence>
<dbReference type="InterPro" id="IPR036590">
    <property type="entry name" value="SRAP-like"/>
</dbReference>
<dbReference type="GO" id="GO:0016829">
    <property type="term" value="F:lyase activity"/>
    <property type="evidence" value="ECO:0007669"/>
    <property type="project" value="UniProtKB-KW"/>
</dbReference>
<comment type="caution">
    <text evidence="9">The sequence shown here is derived from an EMBL/GenBank/DDBJ whole genome shotgun (WGS) entry which is preliminary data.</text>
</comment>
<dbReference type="EC" id="3.4.-.-" evidence="8"/>
<proteinExistence type="inferred from homology"/>
<evidence type="ECO:0000256" key="7">
    <source>
        <dbReference type="ARBA" id="ARBA00023239"/>
    </source>
</evidence>
<name>A0A7W8IG96_9BACT</name>
<evidence type="ECO:0000256" key="5">
    <source>
        <dbReference type="ARBA" id="ARBA00023124"/>
    </source>
</evidence>
<evidence type="ECO:0000256" key="4">
    <source>
        <dbReference type="ARBA" id="ARBA00022801"/>
    </source>
</evidence>
<keyword evidence="4 8" id="KW-0378">Hydrolase</keyword>
<dbReference type="EMBL" id="JACHDY010000002">
    <property type="protein sequence ID" value="MBB5316654.1"/>
    <property type="molecule type" value="Genomic_DNA"/>
</dbReference>
<dbReference type="SUPFAM" id="SSF143081">
    <property type="entry name" value="BB1717-like"/>
    <property type="match status" value="1"/>
</dbReference>
<dbReference type="PANTHER" id="PTHR13604">
    <property type="entry name" value="DC12-RELATED"/>
    <property type="match status" value="1"/>
</dbReference>
<organism evidence="9 10">
    <name type="scientific">Tunturiibacter empetritectus</name>
    <dbReference type="NCBI Taxonomy" id="3069691"/>
    <lineage>
        <taxon>Bacteria</taxon>
        <taxon>Pseudomonadati</taxon>
        <taxon>Acidobacteriota</taxon>
        <taxon>Terriglobia</taxon>
        <taxon>Terriglobales</taxon>
        <taxon>Acidobacteriaceae</taxon>
        <taxon>Tunturiibacter</taxon>
    </lineage>
</organism>
<comment type="similarity">
    <text evidence="1 8">Belongs to the SOS response-associated peptidase family.</text>
</comment>
<dbReference type="InterPro" id="IPR003738">
    <property type="entry name" value="SRAP"/>
</dbReference>
<dbReference type="GO" id="GO:0006508">
    <property type="term" value="P:proteolysis"/>
    <property type="evidence" value="ECO:0007669"/>
    <property type="project" value="UniProtKB-KW"/>
</dbReference>
<dbReference type="GO" id="GO:0003697">
    <property type="term" value="F:single-stranded DNA binding"/>
    <property type="evidence" value="ECO:0007669"/>
    <property type="project" value="InterPro"/>
</dbReference>
<evidence type="ECO:0000256" key="6">
    <source>
        <dbReference type="ARBA" id="ARBA00023125"/>
    </source>
</evidence>
<evidence type="ECO:0000256" key="1">
    <source>
        <dbReference type="ARBA" id="ARBA00008136"/>
    </source>
</evidence>
<dbReference type="GO" id="GO:0008233">
    <property type="term" value="F:peptidase activity"/>
    <property type="evidence" value="ECO:0007669"/>
    <property type="project" value="UniProtKB-KW"/>
</dbReference>
<evidence type="ECO:0000256" key="2">
    <source>
        <dbReference type="ARBA" id="ARBA00022670"/>
    </source>
</evidence>
<keyword evidence="7" id="KW-0456">Lyase</keyword>
<keyword evidence="6" id="KW-0238">DNA-binding</keyword>
<evidence type="ECO:0000313" key="9">
    <source>
        <dbReference type="EMBL" id="MBB5316654.1"/>
    </source>
</evidence>
<dbReference type="GO" id="GO:0106300">
    <property type="term" value="P:protein-DNA covalent cross-linking repair"/>
    <property type="evidence" value="ECO:0007669"/>
    <property type="project" value="InterPro"/>
</dbReference>
<evidence type="ECO:0000256" key="3">
    <source>
        <dbReference type="ARBA" id="ARBA00022763"/>
    </source>
</evidence>
<evidence type="ECO:0000313" key="10">
    <source>
        <dbReference type="Proteomes" id="UP000568106"/>
    </source>
</evidence>
<dbReference type="Gene3D" id="3.90.1680.10">
    <property type="entry name" value="SOS response associated peptidase-like"/>
    <property type="match status" value="1"/>
</dbReference>
<keyword evidence="2 8" id="KW-0645">Protease</keyword>
<evidence type="ECO:0000256" key="8">
    <source>
        <dbReference type="RuleBase" id="RU364100"/>
    </source>
</evidence>
<dbReference type="AlphaFoldDB" id="A0A7W8IG96"/>
<accession>A0A7W8IG96</accession>
<keyword evidence="5" id="KW-0190">Covalent protein-DNA linkage</keyword>
<dbReference type="Proteomes" id="UP000568106">
    <property type="component" value="Unassembled WGS sequence"/>
</dbReference>
<keyword evidence="3" id="KW-0227">DNA damage</keyword>
<reference evidence="9" key="1">
    <citation type="submission" date="2020-08" db="EMBL/GenBank/DDBJ databases">
        <title>Genomic Encyclopedia of Type Strains, Phase IV (KMG-V): Genome sequencing to study the core and pangenomes of soil and plant-associated prokaryotes.</title>
        <authorList>
            <person name="Whitman W."/>
        </authorList>
    </citation>
    <scope>NUCLEOTIDE SEQUENCE [LARGE SCALE GENOMIC DNA]</scope>
    <source>
        <strain evidence="9">M8UP27</strain>
    </source>
</reference>
<dbReference type="PANTHER" id="PTHR13604:SF0">
    <property type="entry name" value="ABASIC SITE PROCESSING PROTEIN HMCES"/>
    <property type="match status" value="1"/>
</dbReference>
<keyword evidence="10" id="KW-1185">Reference proteome</keyword>